<keyword evidence="4 6" id="KW-0472">Membrane</keyword>
<evidence type="ECO:0000313" key="8">
    <source>
        <dbReference type="EMBL" id="CAG6653253.1"/>
    </source>
</evidence>
<evidence type="ECO:0000256" key="4">
    <source>
        <dbReference type="ARBA" id="ARBA00023136"/>
    </source>
</evidence>
<proteinExistence type="predicted"/>
<dbReference type="EMBL" id="HBUF01172727">
    <property type="protein sequence ID" value="CAG6653253.1"/>
    <property type="molecule type" value="Transcribed_RNA"/>
</dbReference>
<feature type="transmembrane region" description="Helical" evidence="6">
    <location>
        <begin position="394"/>
        <end position="415"/>
    </location>
</feature>
<dbReference type="EMBL" id="HBUF01343710">
    <property type="protein sequence ID" value="CAG6707009.1"/>
    <property type="molecule type" value="Transcribed_RNA"/>
</dbReference>
<feature type="transmembrane region" description="Helical" evidence="6">
    <location>
        <begin position="182"/>
        <end position="199"/>
    </location>
</feature>
<evidence type="ECO:0000256" key="6">
    <source>
        <dbReference type="SAM" id="Phobius"/>
    </source>
</evidence>
<feature type="compositionally biased region" description="Polar residues" evidence="5">
    <location>
        <begin position="23"/>
        <end position="37"/>
    </location>
</feature>
<dbReference type="EMBL" id="HBUF01172723">
    <property type="protein sequence ID" value="CAG6653249.1"/>
    <property type="molecule type" value="Transcribed_RNA"/>
</dbReference>
<dbReference type="EMBL" id="HBUF01041082">
    <property type="protein sequence ID" value="CAG6618153.1"/>
    <property type="molecule type" value="Transcribed_RNA"/>
</dbReference>
<organism evidence="8">
    <name type="scientific">Cacopsylla melanoneura</name>
    <dbReference type="NCBI Taxonomy" id="428564"/>
    <lineage>
        <taxon>Eukaryota</taxon>
        <taxon>Metazoa</taxon>
        <taxon>Ecdysozoa</taxon>
        <taxon>Arthropoda</taxon>
        <taxon>Hexapoda</taxon>
        <taxon>Insecta</taxon>
        <taxon>Pterygota</taxon>
        <taxon>Neoptera</taxon>
        <taxon>Paraneoptera</taxon>
        <taxon>Hemiptera</taxon>
        <taxon>Sternorrhyncha</taxon>
        <taxon>Psylloidea</taxon>
        <taxon>Psyllidae</taxon>
        <taxon>Psyllinae</taxon>
        <taxon>Cacopsylla</taxon>
    </lineage>
</organism>
<feature type="region of interest" description="Disordered" evidence="5">
    <location>
        <begin position="1"/>
        <end position="37"/>
    </location>
</feature>
<dbReference type="EMBL" id="HBUF01343709">
    <property type="protein sequence ID" value="CAG6707007.1"/>
    <property type="molecule type" value="Transcribed_RNA"/>
</dbReference>
<feature type="transmembrane region" description="Helical" evidence="6">
    <location>
        <begin position="211"/>
        <end position="228"/>
    </location>
</feature>
<feature type="domain" description="Amino acid transporter transmembrane" evidence="7">
    <location>
        <begin position="51"/>
        <end position="452"/>
    </location>
</feature>
<dbReference type="EMBL" id="HBUF01172726">
    <property type="protein sequence ID" value="CAG6653252.1"/>
    <property type="molecule type" value="Transcribed_RNA"/>
</dbReference>
<name>A0A8D8WBX1_9HEMI</name>
<dbReference type="EMBL" id="HBUF01041083">
    <property type="protein sequence ID" value="CAG6618154.1"/>
    <property type="molecule type" value="Transcribed_RNA"/>
</dbReference>
<dbReference type="Pfam" id="PF01490">
    <property type="entry name" value="Aa_trans"/>
    <property type="match status" value="1"/>
</dbReference>
<sequence>MTENIKLTNLVDKNGGARGDVESNASSPSKQPLQDSTEYNPHLHRQLENATSNNETLVHLLKGSLGTGILAMPNAFVNAGLVIGTVGTVLIGILCTYCLHVLVRSQYLLCKKKRVPVLNYPDSMRVALEQGPDCLKFAANASAIIVDVFLIVYQLGICCVYIMFVATNIKPVTDTYIKEMDVRVLMVLLLLPLIGINSIRNLKLLAPFSQLANVITFIGLGIVMYYICQNLPPVSSRPMFGEPRSWNLFVGTTLFALEAVGVVIALENNMKTPADFGGYYGVLNKGMVVIVIMYVIMGFLGYVKYGAEALGSVTLNLPKEDVLAQSVNFIFAVAIFISYGLQCYVPVEIIWSRYLLKHLDNATPGKKLFVEYVMRVTVVLITFILAVLVPRLELFISLFGAFCLSALGIAFPGIIEMCVLWPDKFGPCKFILIRDILLIIGGILALILGTFISLQDIVRSFDK</sequence>
<dbReference type="EMBL" id="HBUF01041084">
    <property type="protein sequence ID" value="CAG6618155.1"/>
    <property type="molecule type" value="Transcribed_RNA"/>
</dbReference>
<protein>
    <submittedName>
        <fullName evidence="8">Proton-coupled amino acid transporter 4</fullName>
    </submittedName>
</protein>
<feature type="transmembrane region" description="Helical" evidence="6">
    <location>
        <begin position="436"/>
        <end position="454"/>
    </location>
</feature>
<dbReference type="GO" id="GO:0015179">
    <property type="term" value="F:L-amino acid transmembrane transporter activity"/>
    <property type="evidence" value="ECO:0007669"/>
    <property type="project" value="TreeGrafter"/>
</dbReference>
<evidence type="ECO:0000256" key="2">
    <source>
        <dbReference type="ARBA" id="ARBA00022692"/>
    </source>
</evidence>
<feature type="transmembrane region" description="Helical" evidence="6">
    <location>
        <begin position="327"/>
        <end position="347"/>
    </location>
</feature>
<evidence type="ECO:0000256" key="3">
    <source>
        <dbReference type="ARBA" id="ARBA00022989"/>
    </source>
</evidence>
<dbReference type="EMBL" id="HBUF01041081">
    <property type="protein sequence ID" value="CAG6618152.1"/>
    <property type="molecule type" value="Transcribed_RNA"/>
</dbReference>
<dbReference type="PANTHER" id="PTHR22950">
    <property type="entry name" value="AMINO ACID TRANSPORTER"/>
    <property type="match status" value="1"/>
</dbReference>
<dbReference type="GO" id="GO:0005774">
    <property type="term" value="C:vacuolar membrane"/>
    <property type="evidence" value="ECO:0007669"/>
    <property type="project" value="TreeGrafter"/>
</dbReference>
<dbReference type="EMBL" id="HBUF01172725">
    <property type="protein sequence ID" value="CAG6653251.1"/>
    <property type="molecule type" value="Transcribed_RNA"/>
</dbReference>
<reference evidence="8" key="1">
    <citation type="submission" date="2021-05" db="EMBL/GenBank/DDBJ databases">
        <authorList>
            <person name="Alioto T."/>
            <person name="Alioto T."/>
            <person name="Gomez Garrido J."/>
        </authorList>
    </citation>
    <scope>NUCLEOTIDE SEQUENCE</scope>
</reference>
<feature type="transmembrane region" description="Helical" evidence="6">
    <location>
        <begin position="75"/>
        <end position="103"/>
    </location>
</feature>
<evidence type="ECO:0000256" key="5">
    <source>
        <dbReference type="SAM" id="MobiDB-lite"/>
    </source>
</evidence>
<dbReference type="AlphaFoldDB" id="A0A8D8WBX1"/>
<dbReference type="EMBL" id="HBUF01343711">
    <property type="protein sequence ID" value="CAG6707011.1"/>
    <property type="molecule type" value="Transcribed_RNA"/>
</dbReference>
<feature type="transmembrane region" description="Helical" evidence="6">
    <location>
        <begin position="248"/>
        <end position="266"/>
    </location>
</feature>
<feature type="transmembrane region" description="Helical" evidence="6">
    <location>
        <begin position="144"/>
        <end position="166"/>
    </location>
</feature>
<dbReference type="InterPro" id="IPR013057">
    <property type="entry name" value="AA_transpt_TM"/>
</dbReference>
<dbReference type="EMBL" id="HBUF01172728">
    <property type="protein sequence ID" value="CAG6653254.1"/>
    <property type="molecule type" value="Transcribed_RNA"/>
</dbReference>
<comment type="subcellular location">
    <subcellularLocation>
        <location evidence="1">Membrane</location>
        <topology evidence="1">Multi-pass membrane protein</topology>
    </subcellularLocation>
</comment>
<feature type="transmembrane region" description="Helical" evidence="6">
    <location>
        <begin position="368"/>
        <end position="388"/>
    </location>
</feature>
<dbReference type="PANTHER" id="PTHR22950:SF340">
    <property type="entry name" value="AMINO ACID TRANSPORTER TRANSMEMBRANE DOMAIN-CONTAINING PROTEIN-RELATED"/>
    <property type="match status" value="1"/>
</dbReference>
<dbReference type="EMBL" id="HBUF01172724">
    <property type="protein sequence ID" value="CAG6653250.1"/>
    <property type="molecule type" value="Transcribed_RNA"/>
</dbReference>
<evidence type="ECO:0000259" key="7">
    <source>
        <dbReference type="Pfam" id="PF01490"/>
    </source>
</evidence>
<keyword evidence="3 6" id="KW-1133">Transmembrane helix</keyword>
<evidence type="ECO:0000256" key="1">
    <source>
        <dbReference type="ARBA" id="ARBA00004141"/>
    </source>
</evidence>
<accession>A0A8D8WBX1</accession>
<keyword evidence="2 6" id="KW-0812">Transmembrane</keyword>
<feature type="transmembrane region" description="Helical" evidence="6">
    <location>
        <begin position="287"/>
        <end position="307"/>
    </location>
</feature>